<evidence type="ECO:0000256" key="1">
    <source>
        <dbReference type="SAM" id="MobiDB-lite"/>
    </source>
</evidence>
<dbReference type="AlphaFoldDB" id="A0A4Z2GWD6"/>
<name>A0A4Z2GWD6_9TELE</name>
<evidence type="ECO:0000313" key="2">
    <source>
        <dbReference type="EMBL" id="TNN57836.1"/>
    </source>
</evidence>
<comment type="caution">
    <text evidence="2">The sequence shown here is derived from an EMBL/GenBank/DDBJ whole genome shotgun (WGS) entry which is preliminary data.</text>
</comment>
<gene>
    <name evidence="2" type="ORF">EYF80_031918</name>
</gene>
<sequence>MPGYIQGVPPGWPLLLQRTWLVSIPVAVSRKGWSLLQAPLVIVVEDGAEASTAPRRCSPPAASTARSRGDELVPPSRRRSGLRMDPSKMPDGGLHVICLAGTLRTGAWVHVIVSTSAWEEGNRFLLVLTRFGSRRHFVLRDNARLHGVREPRGDESVAGTGSAHHLSVALQHEVGDQSPAADGAGRQLIPHQPHGMLGGNRGAVVADEGNPVAHGVVSQGVGPLPEPAAALVDVPVGARDEAVEGTQT</sequence>
<dbReference type="Proteomes" id="UP000314294">
    <property type="component" value="Unassembled WGS sequence"/>
</dbReference>
<feature type="region of interest" description="Disordered" evidence="1">
    <location>
        <begin position="52"/>
        <end position="88"/>
    </location>
</feature>
<accession>A0A4Z2GWD6</accession>
<reference evidence="2 3" key="1">
    <citation type="submission" date="2019-03" db="EMBL/GenBank/DDBJ databases">
        <title>First draft genome of Liparis tanakae, snailfish: a comprehensive survey of snailfish specific genes.</title>
        <authorList>
            <person name="Kim W."/>
            <person name="Song I."/>
            <person name="Jeong J.-H."/>
            <person name="Kim D."/>
            <person name="Kim S."/>
            <person name="Ryu S."/>
            <person name="Song J.Y."/>
            <person name="Lee S.K."/>
        </authorList>
    </citation>
    <scope>NUCLEOTIDE SEQUENCE [LARGE SCALE GENOMIC DNA]</scope>
    <source>
        <tissue evidence="2">Muscle</tissue>
    </source>
</reference>
<keyword evidence="3" id="KW-1185">Reference proteome</keyword>
<dbReference type="EMBL" id="SRLO01000395">
    <property type="protein sequence ID" value="TNN57836.1"/>
    <property type="molecule type" value="Genomic_DNA"/>
</dbReference>
<evidence type="ECO:0000313" key="3">
    <source>
        <dbReference type="Proteomes" id="UP000314294"/>
    </source>
</evidence>
<protein>
    <submittedName>
        <fullName evidence="2">Uncharacterized protein</fullName>
    </submittedName>
</protein>
<proteinExistence type="predicted"/>
<organism evidence="2 3">
    <name type="scientific">Liparis tanakae</name>
    <name type="common">Tanaka's snailfish</name>
    <dbReference type="NCBI Taxonomy" id="230148"/>
    <lineage>
        <taxon>Eukaryota</taxon>
        <taxon>Metazoa</taxon>
        <taxon>Chordata</taxon>
        <taxon>Craniata</taxon>
        <taxon>Vertebrata</taxon>
        <taxon>Euteleostomi</taxon>
        <taxon>Actinopterygii</taxon>
        <taxon>Neopterygii</taxon>
        <taxon>Teleostei</taxon>
        <taxon>Neoteleostei</taxon>
        <taxon>Acanthomorphata</taxon>
        <taxon>Eupercaria</taxon>
        <taxon>Perciformes</taxon>
        <taxon>Cottioidei</taxon>
        <taxon>Cottales</taxon>
        <taxon>Liparidae</taxon>
        <taxon>Liparis</taxon>
    </lineage>
</organism>